<dbReference type="EMBL" id="CAJNOC010003093">
    <property type="protein sequence ID" value="CAF0967401.1"/>
    <property type="molecule type" value="Genomic_DNA"/>
</dbReference>
<evidence type="ECO:0000313" key="1">
    <source>
        <dbReference type="EMBL" id="CAF0967401.1"/>
    </source>
</evidence>
<protein>
    <recommendedName>
        <fullName evidence="3">Condensation domain-containing protein</fullName>
    </recommendedName>
</protein>
<dbReference type="AlphaFoldDB" id="A0A814E8A7"/>
<dbReference type="Proteomes" id="UP000663879">
    <property type="component" value="Unassembled WGS sequence"/>
</dbReference>
<keyword evidence="2" id="KW-1185">Reference proteome</keyword>
<sequence length="444" mass="52737">MFERKINPIEKSVMFLSLNTMIQFKCHQKLDFNNLKKAILCTKQRFQYLRLKILKDNENFKFVEQNDQELNETKIEIVQLKSIEEFQTEWKERHILFGSKNHDLTLGVLFFHLYYYDNNYELYMSSNHSGNDARGHFIILKDIITNLENILCDKIELKDRKKFLNIHENISHNFCLDDLKAGPWYENEFQRLENIPRENIIEEKFKNLSYNFEFFQFDEETSLKIIQNCKLNKCSVQAIFSLASTIALVNEKIDLKSISDKIECLNSIPCDMRYYFGLDLEDLIKGAASLCWLQQLGKNDNLWSVAEQTTKVIHDMKNSNEGIKWWLKCLNGYNLSKYSHIASSLGKISLSEENLRNIKIMDLRFSCSTPYKAINDVFFKNSESRFQMMHVFTYSNRLTFNFCCSYPTFSSEWTKRFFQNVKNIMLSFKQENLFLDDVIPLLLR</sequence>
<dbReference type="SUPFAM" id="SSF52777">
    <property type="entry name" value="CoA-dependent acyltransferases"/>
    <property type="match status" value="1"/>
</dbReference>
<dbReference type="Gene3D" id="3.30.559.30">
    <property type="entry name" value="Nonribosomal peptide synthetase, condensation domain"/>
    <property type="match status" value="1"/>
</dbReference>
<proteinExistence type="predicted"/>
<comment type="caution">
    <text evidence="1">The sequence shown here is derived from an EMBL/GenBank/DDBJ whole genome shotgun (WGS) entry which is preliminary data.</text>
</comment>
<reference evidence="1" key="1">
    <citation type="submission" date="2021-02" db="EMBL/GenBank/DDBJ databases">
        <authorList>
            <person name="Nowell W R."/>
        </authorList>
    </citation>
    <scope>NUCLEOTIDE SEQUENCE</scope>
    <source>
        <strain evidence="1">Ploen Becks lab</strain>
    </source>
</reference>
<evidence type="ECO:0008006" key="3">
    <source>
        <dbReference type="Google" id="ProtNLM"/>
    </source>
</evidence>
<name>A0A814E8A7_9BILA</name>
<gene>
    <name evidence="1" type="ORF">OXX778_LOCUS14737</name>
</gene>
<evidence type="ECO:0000313" key="2">
    <source>
        <dbReference type="Proteomes" id="UP000663879"/>
    </source>
</evidence>
<organism evidence="1 2">
    <name type="scientific">Brachionus calyciflorus</name>
    <dbReference type="NCBI Taxonomy" id="104777"/>
    <lineage>
        <taxon>Eukaryota</taxon>
        <taxon>Metazoa</taxon>
        <taxon>Spiralia</taxon>
        <taxon>Gnathifera</taxon>
        <taxon>Rotifera</taxon>
        <taxon>Eurotatoria</taxon>
        <taxon>Monogononta</taxon>
        <taxon>Pseudotrocha</taxon>
        <taxon>Ploima</taxon>
        <taxon>Brachionidae</taxon>
        <taxon>Brachionus</taxon>
    </lineage>
</organism>
<dbReference type="OrthoDB" id="10379851at2759"/>
<accession>A0A814E8A7</accession>